<dbReference type="InterPro" id="IPR050360">
    <property type="entry name" value="MFS_Sugar_Transporters"/>
</dbReference>
<comment type="catalytic activity">
    <reaction evidence="11">
        <text>D-mannose(out) = D-mannose(in)</text>
        <dbReference type="Rhea" id="RHEA:78391"/>
        <dbReference type="ChEBI" id="CHEBI:4208"/>
    </reaction>
    <physiologicalReaction direction="left-to-right" evidence="11">
        <dbReference type="Rhea" id="RHEA:78392"/>
    </physiologicalReaction>
</comment>
<comment type="subunit">
    <text evidence="3">Homodimer.</text>
</comment>
<sequence>MVAGGVMTSAPRKQALAPDGTHPPIKALVCAAAAVSAIGGLIFGYDIGGSGGTFTMKGFREQMDWPPVPTDGAEEPGFVTDEIGWITSLFALGAVAGSIPSGWFTDKIGRKYSIILYSVVFTIAAVIMGCANSVHMLYAGRFIGGIGVGGLSMASTCYQSEIAPESIRGLLVALQQLSITFGIFLAALANVGLKTWSEGWRFSYCGNGFLSFALIILMMFCPESPRWLYKVGKVEQARAVLHKVRQDYEVDMEMDLIAEQEKEAQLAAQHHWSDLFKAANNMRYRTLVGIAITSFQQLTGINAIMYFAPVIFSDFLSTDMALIANLILMFVNFISTFITIACVDKYGRRSLLAYGAAGMTVTLLVVCLLSSDLADYKNDAAVSWTIVGFCALYVVNFAFSWGPVGWIVPAEIFPLDLRGKGMSLTTSANWLWNFIIGKVTPELLRQDRLDLWGTFLFFAAWCIIMFVFTMLYVPETRLVALEEIDNVVSGFRRLPLSTRATKARLAPEDQLPSRPRDITDKLGDTSPYNAGSVEMAPGV</sequence>
<keyword evidence="7 17" id="KW-0472">Membrane</keyword>
<dbReference type="GO" id="GO:0016020">
    <property type="term" value="C:membrane"/>
    <property type="evidence" value="ECO:0007669"/>
    <property type="project" value="UniProtKB-SubCell"/>
</dbReference>
<evidence type="ECO:0000256" key="3">
    <source>
        <dbReference type="ARBA" id="ARBA00011738"/>
    </source>
</evidence>
<dbReference type="Gene3D" id="1.20.1250.20">
    <property type="entry name" value="MFS general substrate transporter like domains"/>
    <property type="match status" value="1"/>
</dbReference>
<dbReference type="OrthoDB" id="6612291at2759"/>
<dbReference type="Proteomes" id="UP000664859">
    <property type="component" value="Unassembled WGS sequence"/>
</dbReference>
<feature type="region of interest" description="Disordered" evidence="16">
    <location>
        <begin position="508"/>
        <end position="539"/>
    </location>
</feature>
<feature type="transmembrane region" description="Helical" evidence="17">
    <location>
        <begin position="201"/>
        <end position="220"/>
    </location>
</feature>
<feature type="transmembrane region" description="Helical" evidence="17">
    <location>
        <begin position="351"/>
        <end position="371"/>
    </location>
</feature>
<dbReference type="InterPro" id="IPR020846">
    <property type="entry name" value="MFS_dom"/>
</dbReference>
<feature type="transmembrane region" description="Helical" evidence="17">
    <location>
        <begin position="383"/>
        <end position="409"/>
    </location>
</feature>
<feature type="transmembrane region" description="Helical" evidence="17">
    <location>
        <begin position="320"/>
        <end position="344"/>
    </location>
</feature>
<keyword evidence="6 17" id="KW-1133">Transmembrane helix</keyword>
<dbReference type="PRINTS" id="PR00171">
    <property type="entry name" value="SUGRTRNSPORT"/>
</dbReference>
<feature type="transmembrane region" description="Helical" evidence="17">
    <location>
        <begin position="451"/>
        <end position="473"/>
    </location>
</feature>
<dbReference type="PANTHER" id="PTHR48022:SF2">
    <property type="entry name" value="PLASTIDIC GLUCOSE TRANSPORTER 4"/>
    <property type="match status" value="1"/>
</dbReference>
<evidence type="ECO:0000259" key="18">
    <source>
        <dbReference type="PROSITE" id="PS50850"/>
    </source>
</evidence>
<dbReference type="InterPro" id="IPR005828">
    <property type="entry name" value="MFS_sugar_transport-like"/>
</dbReference>
<dbReference type="GO" id="GO:0005351">
    <property type="term" value="F:carbohydrate:proton symporter activity"/>
    <property type="evidence" value="ECO:0007669"/>
    <property type="project" value="TreeGrafter"/>
</dbReference>
<evidence type="ECO:0000256" key="15">
    <source>
        <dbReference type="RuleBase" id="RU003346"/>
    </source>
</evidence>
<comment type="catalytic activity">
    <reaction evidence="13">
        <text>D-fructose(out) = D-fructose(in)</text>
        <dbReference type="Rhea" id="RHEA:60372"/>
        <dbReference type="ChEBI" id="CHEBI:37721"/>
    </reaction>
    <physiologicalReaction direction="left-to-right" evidence="13">
        <dbReference type="Rhea" id="RHEA:60373"/>
    </physiologicalReaction>
</comment>
<evidence type="ECO:0000256" key="7">
    <source>
        <dbReference type="ARBA" id="ARBA00023136"/>
    </source>
</evidence>
<feature type="transmembrane region" description="Helical" evidence="17">
    <location>
        <begin position="170"/>
        <end position="189"/>
    </location>
</feature>
<organism evidence="19 20">
    <name type="scientific">Tribonema minus</name>
    <dbReference type="NCBI Taxonomy" id="303371"/>
    <lineage>
        <taxon>Eukaryota</taxon>
        <taxon>Sar</taxon>
        <taxon>Stramenopiles</taxon>
        <taxon>Ochrophyta</taxon>
        <taxon>PX clade</taxon>
        <taxon>Xanthophyceae</taxon>
        <taxon>Tribonematales</taxon>
        <taxon>Tribonemataceae</taxon>
        <taxon>Tribonema</taxon>
    </lineage>
</organism>
<dbReference type="NCBIfam" id="TIGR00879">
    <property type="entry name" value="SP"/>
    <property type="match status" value="1"/>
</dbReference>
<feature type="compositionally biased region" description="Basic and acidic residues" evidence="16">
    <location>
        <begin position="514"/>
        <end position="523"/>
    </location>
</feature>
<feature type="transmembrane region" description="Helical" evidence="17">
    <location>
        <begin position="140"/>
        <end position="158"/>
    </location>
</feature>
<reference evidence="19" key="1">
    <citation type="submission" date="2021-02" db="EMBL/GenBank/DDBJ databases">
        <title>First Annotated Genome of the Yellow-green Alga Tribonema minus.</title>
        <authorList>
            <person name="Mahan K.M."/>
        </authorList>
    </citation>
    <scope>NUCLEOTIDE SEQUENCE</scope>
    <source>
        <strain evidence="19">UTEX B ZZ1240</strain>
    </source>
</reference>
<evidence type="ECO:0000256" key="4">
    <source>
        <dbReference type="ARBA" id="ARBA00022448"/>
    </source>
</evidence>
<evidence type="ECO:0000256" key="6">
    <source>
        <dbReference type="ARBA" id="ARBA00022989"/>
    </source>
</evidence>
<comment type="catalytic activity">
    <reaction evidence="12">
        <text>D-glucosamine(out) = D-glucosamine(in)</text>
        <dbReference type="Rhea" id="RHEA:78423"/>
        <dbReference type="ChEBI" id="CHEBI:58723"/>
    </reaction>
    <physiologicalReaction direction="left-to-right" evidence="12">
        <dbReference type="Rhea" id="RHEA:78424"/>
    </physiologicalReaction>
</comment>
<evidence type="ECO:0000256" key="14">
    <source>
        <dbReference type="ARBA" id="ARBA00044780"/>
    </source>
</evidence>
<evidence type="ECO:0000313" key="20">
    <source>
        <dbReference type="Proteomes" id="UP000664859"/>
    </source>
</evidence>
<evidence type="ECO:0000256" key="16">
    <source>
        <dbReference type="SAM" id="MobiDB-lite"/>
    </source>
</evidence>
<keyword evidence="5 17" id="KW-0812">Transmembrane</keyword>
<dbReference type="InterPro" id="IPR005829">
    <property type="entry name" value="Sugar_transporter_CS"/>
</dbReference>
<dbReference type="FunFam" id="1.20.1250.20:FF:000134">
    <property type="entry name" value="MFS sugar transporter protein"/>
    <property type="match status" value="1"/>
</dbReference>
<proteinExistence type="inferred from homology"/>
<evidence type="ECO:0000256" key="2">
    <source>
        <dbReference type="ARBA" id="ARBA00010992"/>
    </source>
</evidence>
<evidence type="ECO:0000256" key="13">
    <source>
        <dbReference type="ARBA" id="ARBA00044710"/>
    </source>
</evidence>
<evidence type="ECO:0000256" key="5">
    <source>
        <dbReference type="ARBA" id="ARBA00022692"/>
    </source>
</evidence>
<dbReference type="EMBL" id="JAFCMP010000549">
    <property type="protein sequence ID" value="KAG5175420.1"/>
    <property type="molecule type" value="Genomic_DNA"/>
</dbReference>
<feature type="transmembrane region" description="Helical" evidence="17">
    <location>
        <begin position="83"/>
        <end position="103"/>
    </location>
</feature>
<evidence type="ECO:0000256" key="12">
    <source>
        <dbReference type="ARBA" id="ARBA00044668"/>
    </source>
</evidence>
<evidence type="ECO:0000256" key="17">
    <source>
        <dbReference type="SAM" id="Phobius"/>
    </source>
</evidence>
<feature type="transmembrane region" description="Helical" evidence="17">
    <location>
        <begin position="115"/>
        <end position="134"/>
    </location>
</feature>
<dbReference type="PROSITE" id="PS00217">
    <property type="entry name" value="SUGAR_TRANSPORT_2"/>
    <property type="match status" value="1"/>
</dbReference>
<dbReference type="AlphaFoldDB" id="A0A836C712"/>
<feature type="transmembrane region" description="Helical" evidence="17">
    <location>
        <begin position="287"/>
        <end position="308"/>
    </location>
</feature>
<feature type="transmembrane region" description="Helical" evidence="17">
    <location>
        <begin position="27"/>
        <end position="45"/>
    </location>
</feature>
<keyword evidence="20" id="KW-1185">Reference proteome</keyword>
<comment type="catalytic activity">
    <reaction evidence="9">
        <text>D-glucose(out) = D-glucose(in)</text>
        <dbReference type="Rhea" id="RHEA:60376"/>
        <dbReference type="ChEBI" id="CHEBI:4167"/>
    </reaction>
    <physiologicalReaction direction="left-to-right" evidence="9">
        <dbReference type="Rhea" id="RHEA:60377"/>
    </physiologicalReaction>
</comment>
<gene>
    <name evidence="19" type="ORF">JKP88DRAFT_351452</name>
</gene>
<evidence type="ECO:0000256" key="10">
    <source>
        <dbReference type="ARBA" id="ARBA00044656"/>
    </source>
</evidence>
<comment type="catalytic activity">
    <reaction evidence="10">
        <text>D-xylose(out) = D-xylose(in)</text>
        <dbReference type="Rhea" id="RHEA:78427"/>
        <dbReference type="ChEBI" id="CHEBI:53455"/>
    </reaction>
    <physiologicalReaction direction="left-to-right" evidence="10">
        <dbReference type="Rhea" id="RHEA:78428"/>
    </physiologicalReaction>
</comment>
<dbReference type="Pfam" id="PF00083">
    <property type="entry name" value="Sugar_tr"/>
    <property type="match status" value="1"/>
</dbReference>
<dbReference type="SUPFAM" id="SSF103473">
    <property type="entry name" value="MFS general substrate transporter"/>
    <property type="match status" value="1"/>
</dbReference>
<comment type="similarity">
    <text evidence="2 15">Belongs to the major facilitator superfamily. Sugar transporter (TC 2.A.1.1) family.</text>
</comment>
<dbReference type="PROSITE" id="PS00216">
    <property type="entry name" value="SUGAR_TRANSPORT_1"/>
    <property type="match status" value="1"/>
</dbReference>
<dbReference type="PROSITE" id="PS50850">
    <property type="entry name" value="MFS"/>
    <property type="match status" value="1"/>
</dbReference>
<protein>
    <recommendedName>
        <fullName evidence="14">Hexose transporter 1</fullName>
    </recommendedName>
</protein>
<keyword evidence="4 15" id="KW-0813">Transport</keyword>
<evidence type="ECO:0000256" key="1">
    <source>
        <dbReference type="ARBA" id="ARBA00004141"/>
    </source>
</evidence>
<dbReference type="PANTHER" id="PTHR48022">
    <property type="entry name" value="PLASTIDIC GLUCOSE TRANSPORTER 4"/>
    <property type="match status" value="1"/>
</dbReference>
<evidence type="ECO:0000313" key="19">
    <source>
        <dbReference type="EMBL" id="KAG5175420.1"/>
    </source>
</evidence>
<evidence type="ECO:0000256" key="11">
    <source>
        <dbReference type="ARBA" id="ARBA00044662"/>
    </source>
</evidence>
<dbReference type="InterPro" id="IPR036259">
    <property type="entry name" value="MFS_trans_sf"/>
</dbReference>
<name>A0A836C712_9STRA</name>
<comment type="catalytic activity">
    <reaction evidence="8">
        <text>D-galactose(in) = D-galactose(out)</text>
        <dbReference type="Rhea" id="RHEA:34915"/>
        <dbReference type="ChEBI" id="CHEBI:4139"/>
    </reaction>
    <physiologicalReaction direction="right-to-left" evidence="8">
        <dbReference type="Rhea" id="RHEA:34917"/>
    </physiologicalReaction>
</comment>
<comment type="subcellular location">
    <subcellularLocation>
        <location evidence="1">Membrane</location>
        <topology evidence="1">Multi-pass membrane protein</topology>
    </subcellularLocation>
</comment>
<comment type="caution">
    <text evidence="19">The sequence shown here is derived from an EMBL/GenBank/DDBJ whole genome shotgun (WGS) entry which is preliminary data.</text>
</comment>
<feature type="domain" description="Major facilitator superfamily (MFS) profile" evidence="18">
    <location>
        <begin position="32"/>
        <end position="477"/>
    </location>
</feature>
<evidence type="ECO:0000256" key="8">
    <source>
        <dbReference type="ARBA" id="ARBA00044637"/>
    </source>
</evidence>
<accession>A0A836C712</accession>
<dbReference type="InterPro" id="IPR003663">
    <property type="entry name" value="Sugar/inositol_transpt"/>
</dbReference>
<evidence type="ECO:0000256" key="9">
    <source>
        <dbReference type="ARBA" id="ARBA00044648"/>
    </source>
</evidence>
<dbReference type="CDD" id="cd17315">
    <property type="entry name" value="MFS_GLUT_like"/>
    <property type="match status" value="1"/>
</dbReference>